<sequence>MFALKNLLLALASVLDWAITIYIWIVIIRALISWVQPNPYNPIVQFLHTVTEPLLVPIRYYLLRHMPVGLDLSPMVLILLLVLIQKFSIPTLMELALRLR</sequence>
<feature type="transmembrane region" description="Helical" evidence="1">
    <location>
        <begin position="75"/>
        <end position="97"/>
    </location>
</feature>
<dbReference type="InterPro" id="IPR003425">
    <property type="entry name" value="CCB3/YggT"/>
</dbReference>
<protein>
    <submittedName>
        <fullName evidence="2">Hypothetical conserved protein</fullName>
    </submittedName>
</protein>
<dbReference type="Pfam" id="PF02325">
    <property type="entry name" value="CCB3_YggT"/>
    <property type="match status" value="1"/>
</dbReference>
<gene>
    <name evidence="2" type="ORF">HGMM_OP3C326</name>
</gene>
<dbReference type="EMBL" id="AP011802">
    <property type="protein sequence ID" value="BAL59171.1"/>
    <property type="molecule type" value="Genomic_DNA"/>
</dbReference>
<feature type="transmembrane region" description="Helical" evidence="1">
    <location>
        <begin position="7"/>
        <end position="32"/>
    </location>
</feature>
<evidence type="ECO:0000313" key="2">
    <source>
        <dbReference type="EMBL" id="BAL59171.1"/>
    </source>
</evidence>
<reference evidence="2" key="1">
    <citation type="journal article" date="2005" name="Environ. Microbiol.">
        <title>Genetic and functional properties of uncultivated thermophilic crenarchaeotes from a subsurface gold mine as revealed by analysis of genome fragments.</title>
        <authorList>
            <person name="Nunoura T."/>
            <person name="Hirayama H."/>
            <person name="Takami H."/>
            <person name="Oida H."/>
            <person name="Nishi S."/>
            <person name="Shimamura S."/>
            <person name="Suzuki Y."/>
            <person name="Inagaki F."/>
            <person name="Takai K."/>
            <person name="Nealson K.H."/>
            <person name="Horikoshi K."/>
        </authorList>
    </citation>
    <scope>NUCLEOTIDE SEQUENCE</scope>
</reference>
<dbReference type="AlphaFoldDB" id="H5SSN5"/>
<keyword evidence="1" id="KW-1133">Transmembrane helix</keyword>
<name>H5SSN5_ACEAU</name>
<reference evidence="2" key="2">
    <citation type="journal article" date="2012" name="PLoS ONE">
        <title>A Deeply Branching Thermophilic Bacterium with an Ancient Acetyl-CoA Pathway Dominates a Subsurface Ecosystem.</title>
        <authorList>
            <person name="Takami H."/>
            <person name="Noguchi H."/>
            <person name="Takaki Y."/>
            <person name="Uchiyama I."/>
            <person name="Toyoda A."/>
            <person name="Nishi S."/>
            <person name="Chee G.-J."/>
            <person name="Arai W."/>
            <person name="Nunoura T."/>
            <person name="Itoh T."/>
            <person name="Hattori M."/>
            <person name="Takai K."/>
        </authorList>
    </citation>
    <scope>NUCLEOTIDE SEQUENCE</scope>
</reference>
<accession>H5SSN5</accession>
<keyword evidence="1" id="KW-0812">Transmembrane</keyword>
<keyword evidence="1" id="KW-0472">Membrane</keyword>
<proteinExistence type="predicted"/>
<evidence type="ECO:0000256" key="1">
    <source>
        <dbReference type="SAM" id="Phobius"/>
    </source>
</evidence>
<dbReference type="GO" id="GO:0016020">
    <property type="term" value="C:membrane"/>
    <property type="evidence" value="ECO:0007669"/>
    <property type="project" value="InterPro"/>
</dbReference>
<organism evidence="2">
    <name type="scientific">Acetithermum autotrophicum</name>
    <dbReference type="NCBI Taxonomy" id="1446466"/>
    <lineage>
        <taxon>Bacteria</taxon>
        <taxon>Candidatus Bipolaricaulota</taxon>
        <taxon>Candidatus Acetithermum</taxon>
    </lineage>
</organism>